<dbReference type="Gene3D" id="6.10.140.2220">
    <property type="match status" value="1"/>
</dbReference>
<evidence type="ECO:0000313" key="6">
    <source>
        <dbReference type="EMBL" id="KAJ7618582.1"/>
    </source>
</evidence>
<dbReference type="PROSITE" id="PS50865">
    <property type="entry name" value="ZF_MYND_2"/>
    <property type="match status" value="1"/>
</dbReference>
<dbReference type="GO" id="GO:0008270">
    <property type="term" value="F:zinc ion binding"/>
    <property type="evidence" value="ECO:0007669"/>
    <property type="project" value="UniProtKB-KW"/>
</dbReference>
<comment type="caution">
    <text evidence="6">The sequence shown here is derived from an EMBL/GenBank/DDBJ whole genome shotgun (WGS) entry which is preliminary data.</text>
</comment>
<dbReference type="Proteomes" id="UP001221142">
    <property type="component" value="Unassembled WGS sequence"/>
</dbReference>
<dbReference type="EMBL" id="JARKIF010000019">
    <property type="protein sequence ID" value="KAJ7618582.1"/>
    <property type="molecule type" value="Genomic_DNA"/>
</dbReference>
<evidence type="ECO:0000313" key="7">
    <source>
        <dbReference type="Proteomes" id="UP001221142"/>
    </source>
</evidence>
<dbReference type="SUPFAM" id="SSF144232">
    <property type="entry name" value="HIT/MYND zinc finger-like"/>
    <property type="match status" value="1"/>
</dbReference>
<feature type="domain" description="MYND-type" evidence="5">
    <location>
        <begin position="272"/>
        <end position="319"/>
    </location>
</feature>
<dbReference type="AlphaFoldDB" id="A0AAD7BE94"/>
<dbReference type="InterPro" id="IPR002893">
    <property type="entry name" value="Znf_MYND"/>
</dbReference>
<sequence>MPSSTTDLTSYNPAVPPELQLASSDPLAWENQWEQLYQSSVVIDRSRPESLRQERWVLYEAGACLQDPQRQDHTIRGIRSMKQSLCHIQAQMTLKAGLFCAGNELRRRWMSASPARRGEIILAGLVSTCTSIPDMHGARCLTMKEMSVESHRQNGSLFPDLLEEMMVENPAARLTDTPNYISHPVWDALAAEQQSPKTTVSQRLALAQILVQRSLLIVDKPQKPRLQPSRALSLLHGEDSEVVKSDAKFALGIRKKAYARNKEVYASGKQTCETCGKFNHTTTKFPRCKRCWDTMQREVLYCSLECQKVDWKAGHKKECGKFLQFGDLTPSTTEQPSLQIGPPHSGFKRSDALVFQVAQLNHLSPHYDYIIFSERHLAYLSFQHPPIRAAFRACRDKALTTGDRRAVAMLAQFLYLVCSHPRPQKIGVGPGNVMGQISTEFEFPEIVHAAEEMEQQMHLDSAQRPPLILEAGLSAEEWKAVPATWLDVGIIESSAIFGA</sequence>
<evidence type="ECO:0000259" key="5">
    <source>
        <dbReference type="PROSITE" id="PS50865"/>
    </source>
</evidence>
<name>A0AAD7BE94_9AGAR</name>
<keyword evidence="2 4" id="KW-0863">Zinc-finger</keyword>
<evidence type="ECO:0000256" key="2">
    <source>
        <dbReference type="ARBA" id="ARBA00022771"/>
    </source>
</evidence>
<proteinExistence type="predicted"/>
<evidence type="ECO:0000256" key="4">
    <source>
        <dbReference type="PROSITE-ProRule" id="PRU00134"/>
    </source>
</evidence>
<evidence type="ECO:0000256" key="1">
    <source>
        <dbReference type="ARBA" id="ARBA00022723"/>
    </source>
</evidence>
<keyword evidence="7" id="KW-1185">Reference proteome</keyword>
<organism evidence="6 7">
    <name type="scientific">Roridomyces roridus</name>
    <dbReference type="NCBI Taxonomy" id="1738132"/>
    <lineage>
        <taxon>Eukaryota</taxon>
        <taxon>Fungi</taxon>
        <taxon>Dikarya</taxon>
        <taxon>Basidiomycota</taxon>
        <taxon>Agaricomycotina</taxon>
        <taxon>Agaricomycetes</taxon>
        <taxon>Agaricomycetidae</taxon>
        <taxon>Agaricales</taxon>
        <taxon>Marasmiineae</taxon>
        <taxon>Mycenaceae</taxon>
        <taxon>Roridomyces</taxon>
    </lineage>
</organism>
<reference evidence="6" key="1">
    <citation type="submission" date="2023-03" db="EMBL/GenBank/DDBJ databases">
        <title>Massive genome expansion in bonnet fungi (Mycena s.s.) driven by repeated elements and novel gene families across ecological guilds.</title>
        <authorList>
            <consortium name="Lawrence Berkeley National Laboratory"/>
            <person name="Harder C.B."/>
            <person name="Miyauchi S."/>
            <person name="Viragh M."/>
            <person name="Kuo A."/>
            <person name="Thoen E."/>
            <person name="Andreopoulos B."/>
            <person name="Lu D."/>
            <person name="Skrede I."/>
            <person name="Drula E."/>
            <person name="Henrissat B."/>
            <person name="Morin E."/>
            <person name="Kohler A."/>
            <person name="Barry K."/>
            <person name="LaButti K."/>
            <person name="Morin E."/>
            <person name="Salamov A."/>
            <person name="Lipzen A."/>
            <person name="Mereny Z."/>
            <person name="Hegedus B."/>
            <person name="Baldrian P."/>
            <person name="Stursova M."/>
            <person name="Weitz H."/>
            <person name="Taylor A."/>
            <person name="Grigoriev I.V."/>
            <person name="Nagy L.G."/>
            <person name="Martin F."/>
            <person name="Kauserud H."/>
        </authorList>
    </citation>
    <scope>NUCLEOTIDE SEQUENCE</scope>
    <source>
        <strain evidence="6">9284</strain>
    </source>
</reference>
<keyword evidence="1" id="KW-0479">Metal-binding</keyword>
<dbReference type="Pfam" id="PF01753">
    <property type="entry name" value="zf-MYND"/>
    <property type="match status" value="1"/>
</dbReference>
<keyword evidence="3" id="KW-0862">Zinc</keyword>
<evidence type="ECO:0000256" key="3">
    <source>
        <dbReference type="ARBA" id="ARBA00022833"/>
    </source>
</evidence>
<accession>A0AAD7BE94</accession>
<protein>
    <recommendedName>
        <fullName evidence="5">MYND-type domain-containing protein</fullName>
    </recommendedName>
</protein>
<gene>
    <name evidence="6" type="ORF">FB45DRAFT_1007356</name>
</gene>